<dbReference type="eggNOG" id="ENOG502R4UU">
    <property type="taxonomic scope" value="Eukaryota"/>
</dbReference>
<sequence length="261" mass="30395">MENAVVVQPWRSLFLHSIVSSVDGLCNAIISIVRFHDIQMDHIHWKWWIVRARVIKKGHLQENYYGDLQIRLILIDELGTKMEAIVYRRQAEHFNQLLRCGSVYDFYNVGFDPTEMIVHLRFKIRSQFCMILNNATTTRTPHGPVHMLHVIGLVVHVGDIEFRNVIGLVVHVGDIEFRSLLQIIFVRVWDQQLTRNLTRWRSARTHFDCFVATLTRVDRRADELSTTYESDIIFNPDSASANEFNVLRQALAVSPSNVQEQ</sequence>
<accession>A0A0E0QYJ3</accession>
<evidence type="ECO:0000259" key="1">
    <source>
        <dbReference type="Pfam" id="PF02721"/>
    </source>
</evidence>
<dbReference type="EnsemblPlants" id="ORUFI10G08910.1">
    <property type="protein sequence ID" value="ORUFI10G08910.1"/>
    <property type="gene ID" value="ORUFI10G08910"/>
</dbReference>
<dbReference type="PANTHER" id="PTHR48299">
    <property type="entry name" value="ACT DOMAIN-CONTAINING PROTEIN ACR9"/>
    <property type="match status" value="1"/>
</dbReference>
<organism evidence="2 3">
    <name type="scientific">Oryza rufipogon</name>
    <name type="common">Brownbeard rice</name>
    <name type="synonym">Asian wild rice</name>
    <dbReference type="NCBI Taxonomy" id="4529"/>
    <lineage>
        <taxon>Eukaryota</taxon>
        <taxon>Viridiplantae</taxon>
        <taxon>Streptophyta</taxon>
        <taxon>Embryophyta</taxon>
        <taxon>Tracheophyta</taxon>
        <taxon>Spermatophyta</taxon>
        <taxon>Magnoliopsida</taxon>
        <taxon>Liliopsida</taxon>
        <taxon>Poales</taxon>
        <taxon>Poaceae</taxon>
        <taxon>BOP clade</taxon>
        <taxon>Oryzoideae</taxon>
        <taxon>Oryzeae</taxon>
        <taxon>Oryzinae</taxon>
        <taxon>Oryza</taxon>
    </lineage>
</organism>
<dbReference type="HOGENOM" id="CLU_1055959_0_0_1"/>
<dbReference type="Gene3D" id="2.40.50.140">
    <property type="entry name" value="Nucleic acid-binding proteins"/>
    <property type="match status" value="1"/>
</dbReference>
<dbReference type="STRING" id="4529.A0A0E0QYJ3"/>
<dbReference type="Gramene" id="ORUFI10G08910.1">
    <property type="protein sequence ID" value="ORUFI10G08910.1"/>
    <property type="gene ID" value="ORUFI10G08910"/>
</dbReference>
<dbReference type="PANTHER" id="PTHR48299:SF2">
    <property type="entry name" value="ATP-DEPENDENT DNA HELICASE"/>
    <property type="match status" value="1"/>
</dbReference>
<reference evidence="3" key="1">
    <citation type="submission" date="2013-06" db="EMBL/GenBank/DDBJ databases">
        <authorList>
            <person name="Zhao Q."/>
        </authorList>
    </citation>
    <scope>NUCLEOTIDE SEQUENCE</scope>
    <source>
        <strain evidence="3">cv. W1943</strain>
    </source>
</reference>
<dbReference type="InterPro" id="IPR003871">
    <property type="entry name" value="RFA1B/D_OB_1st"/>
</dbReference>
<dbReference type="SUPFAM" id="SSF50249">
    <property type="entry name" value="Nucleic acid-binding proteins"/>
    <property type="match status" value="1"/>
</dbReference>
<dbReference type="Proteomes" id="UP000008022">
    <property type="component" value="Unassembled WGS sequence"/>
</dbReference>
<evidence type="ECO:0000313" key="2">
    <source>
        <dbReference type="EnsemblPlants" id="ORUFI10G08910.1"/>
    </source>
</evidence>
<dbReference type="InterPro" id="IPR012340">
    <property type="entry name" value="NA-bd_OB-fold"/>
</dbReference>
<dbReference type="AlphaFoldDB" id="A0A0E0QYJ3"/>
<reference evidence="2" key="2">
    <citation type="submission" date="2015-06" db="UniProtKB">
        <authorList>
            <consortium name="EnsemblPlants"/>
        </authorList>
    </citation>
    <scope>IDENTIFICATION</scope>
</reference>
<name>A0A0E0QYJ3_ORYRU</name>
<proteinExistence type="predicted"/>
<keyword evidence="3" id="KW-1185">Reference proteome</keyword>
<protein>
    <recommendedName>
        <fullName evidence="1">Replication protein A 70 kDa DNA-binding subunit B/D first OB fold domain-containing protein</fullName>
    </recommendedName>
</protein>
<dbReference type="Pfam" id="PF02721">
    <property type="entry name" value="DUF223"/>
    <property type="match status" value="1"/>
</dbReference>
<dbReference type="CDD" id="cd04480">
    <property type="entry name" value="RPA1_DBD_A_like"/>
    <property type="match status" value="1"/>
</dbReference>
<dbReference type="OMA" id="WSITVRI"/>
<evidence type="ECO:0000313" key="3">
    <source>
        <dbReference type="Proteomes" id="UP000008022"/>
    </source>
</evidence>
<feature type="domain" description="Replication protein A 70 kDa DNA-binding subunit B/D first OB fold" evidence="1">
    <location>
        <begin position="46"/>
        <end position="108"/>
    </location>
</feature>